<keyword evidence="3" id="KW-1185">Reference proteome</keyword>
<dbReference type="Pfam" id="PF07963">
    <property type="entry name" value="N_methyl"/>
    <property type="match status" value="1"/>
</dbReference>
<feature type="domain" description="DUF1559" evidence="1">
    <location>
        <begin position="35"/>
        <end position="277"/>
    </location>
</feature>
<dbReference type="AlphaFoldDB" id="A0A517V8C5"/>
<sequence>MLSRYRKKRAFTLIELLVVIAIIAILIALLLPAVQQAREAARRSQCKNNLKQIGLAIHNYHDAHTALPLGVRFPNLVSPLVAILPFLDQANVQNIYDFDLGYSDPSNIEAINKTLPVYLCPSMVIPRAVPTQICGEEGGPTSYGLSTGTDEQGDDGLFEGRGGMGTGYMPPYITRVYRFRDITDGMSNTIMGGEFNYNLKDYTWSSCSGDASKVGTTRWGYSRWSSSYPGASLGNTGGQFNAKTGSGISLWRSDHVGGGHFVLADGSVRFVSENIDAGTLDALATRAGGEVIGEF</sequence>
<dbReference type="KEGG" id="gax:Pan161_08830"/>
<dbReference type="PANTHER" id="PTHR30093">
    <property type="entry name" value="GENERAL SECRETION PATHWAY PROTEIN G"/>
    <property type="match status" value="1"/>
</dbReference>
<dbReference type="EMBL" id="CP036343">
    <property type="protein sequence ID" value="QDT89255.1"/>
    <property type="molecule type" value="Genomic_DNA"/>
</dbReference>
<evidence type="ECO:0000313" key="3">
    <source>
        <dbReference type="Proteomes" id="UP000316855"/>
    </source>
</evidence>
<dbReference type="InterPro" id="IPR011453">
    <property type="entry name" value="DUF1559"/>
</dbReference>
<dbReference type="InterPro" id="IPR012902">
    <property type="entry name" value="N_methyl_site"/>
</dbReference>
<proteinExistence type="predicted"/>
<evidence type="ECO:0000259" key="1">
    <source>
        <dbReference type="Pfam" id="PF07596"/>
    </source>
</evidence>
<organism evidence="2 3">
    <name type="scientific">Gimesia algae</name>
    <dbReference type="NCBI Taxonomy" id="2527971"/>
    <lineage>
        <taxon>Bacteria</taxon>
        <taxon>Pseudomonadati</taxon>
        <taxon>Planctomycetota</taxon>
        <taxon>Planctomycetia</taxon>
        <taxon>Planctomycetales</taxon>
        <taxon>Planctomycetaceae</taxon>
        <taxon>Gimesia</taxon>
    </lineage>
</organism>
<reference evidence="2 3" key="1">
    <citation type="submission" date="2019-02" db="EMBL/GenBank/DDBJ databases">
        <title>Deep-cultivation of Planctomycetes and their phenomic and genomic characterization uncovers novel biology.</title>
        <authorList>
            <person name="Wiegand S."/>
            <person name="Jogler M."/>
            <person name="Boedeker C."/>
            <person name="Pinto D."/>
            <person name="Vollmers J."/>
            <person name="Rivas-Marin E."/>
            <person name="Kohn T."/>
            <person name="Peeters S.H."/>
            <person name="Heuer A."/>
            <person name="Rast P."/>
            <person name="Oberbeckmann S."/>
            <person name="Bunk B."/>
            <person name="Jeske O."/>
            <person name="Meyerdierks A."/>
            <person name="Storesund J.E."/>
            <person name="Kallscheuer N."/>
            <person name="Luecker S."/>
            <person name="Lage O.M."/>
            <person name="Pohl T."/>
            <person name="Merkel B.J."/>
            <person name="Hornburger P."/>
            <person name="Mueller R.-W."/>
            <person name="Bruemmer F."/>
            <person name="Labrenz M."/>
            <person name="Spormann A.M."/>
            <person name="Op den Camp H."/>
            <person name="Overmann J."/>
            <person name="Amann R."/>
            <person name="Jetten M.S.M."/>
            <person name="Mascher T."/>
            <person name="Medema M.H."/>
            <person name="Devos D.P."/>
            <person name="Kaster A.-K."/>
            <person name="Ovreas L."/>
            <person name="Rohde M."/>
            <person name="Galperin M.Y."/>
            <person name="Jogler C."/>
        </authorList>
    </citation>
    <scope>NUCLEOTIDE SEQUENCE [LARGE SCALE GENOMIC DNA]</scope>
    <source>
        <strain evidence="2 3">Pan161</strain>
    </source>
</reference>
<accession>A0A517V8C5</accession>
<dbReference type="Proteomes" id="UP000316855">
    <property type="component" value="Chromosome"/>
</dbReference>
<name>A0A517V8C5_9PLAN</name>
<dbReference type="PANTHER" id="PTHR30093:SF2">
    <property type="entry name" value="TYPE II SECRETION SYSTEM PROTEIN H"/>
    <property type="match status" value="1"/>
</dbReference>
<dbReference type="SUPFAM" id="SSF54523">
    <property type="entry name" value="Pili subunits"/>
    <property type="match status" value="1"/>
</dbReference>
<dbReference type="NCBIfam" id="TIGR04294">
    <property type="entry name" value="pre_pil_HX9DG"/>
    <property type="match status" value="1"/>
</dbReference>
<protein>
    <submittedName>
        <fullName evidence="2">Putative major pilin subunit</fullName>
    </submittedName>
</protein>
<dbReference type="RefSeq" id="WP_145224341.1">
    <property type="nucleotide sequence ID" value="NZ_CP036343.1"/>
</dbReference>
<evidence type="ECO:0000313" key="2">
    <source>
        <dbReference type="EMBL" id="QDT89255.1"/>
    </source>
</evidence>
<gene>
    <name evidence="2" type="ORF">Pan161_08830</name>
</gene>
<dbReference type="OrthoDB" id="263324at2"/>
<dbReference type="Gene3D" id="3.30.700.10">
    <property type="entry name" value="Glycoprotein, Type 4 Pilin"/>
    <property type="match status" value="1"/>
</dbReference>
<dbReference type="Pfam" id="PF07596">
    <property type="entry name" value="SBP_bac_10"/>
    <property type="match status" value="1"/>
</dbReference>
<dbReference type="NCBIfam" id="TIGR02532">
    <property type="entry name" value="IV_pilin_GFxxxE"/>
    <property type="match status" value="1"/>
</dbReference>
<dbReference type="InterPro" id="IPR027558">
    <property type="entry name" value="Pre_pil_HX9DG_C"/>
</dbReference>
<dbReference type="InterPro" id="IPR045584">
    <property type="entry name" value="Pilin-like"/>
</dbReference>